<sequence length="159" mass="16914">ACGNNKDGCGRDAICGIDRRTSALRCICKVGYTNTGSAVNIVCKDSCTVRNGRCGPHATCSHHAKTNAVKCTCKAGFTKTRSGSKVICKVYVADEFNHRVMRWTHGATQGTVVVGGNGPGAGVNQLTDPIGLSFDRHGNIYVAEYGNQRAQRFSIEKGC</sequence>
<dbReference type="Gene3D" id="2.120.10.30">
    <property type="entry name" value="TolB, C-terminal domain"/>
    <property type="match status" value="1"/>
</dbReference>
<dbReference type="Proteomes" id="UP000663887">
    <property type="component" value="Unassembled WGS sequence"/>
</dbReference>
<comment type="caution">
    <text evidence="2">The sequence shown here is derived from an EMBL/GenBank/DDBJ whole genome shotgun (WGS) entry which is preliminary data.</text>
</comment>
<organism evidence="2 3">
    <name type="scientific">Rotaria magnacalcarata</name>
    <dbReference type="NCBI Taxonomy" id="392030"/>
    <lineage>
        <taxon>Eukaryota</taxon>
        <taxon>Metazoa</taxon>
        <taxon>Spiralia</taxon>
        <taxon>Gnathifera</taxon>
        <taxon>Rotifera</taxon>
        <taxon>Eurotatoria</taxon>
        <taxon>Bdelloidea</taxon>
        <taxon>Philodinida</taxon>
        <taxon>Philodinidae</taxon>
        <taxon>Rotaria</taxon>
    </lineage>
</organism>
<feature type="non-terminal residue" evidence="2">
    <location>
        <position position="159"/>
    </location>
</feature>
<gene>
    <name evidence="2" type="ORF">XDN619_LOCUS31491</name>
</gene>
<name>A0A816YZL6_9BILA</name>
<protein>
    <recommendedName>
        <fullName evidence="1">EGF-like domain-containing protein</fullName>
    </recommendedName>
</protein>
<dbReference type="InterPro" id="IPR011042">
    <property type="entry name" value="6-blade_b-propeller_TolB-like"/>
</dbReference>
<feature type="domain" description="EGF-like" evidence="1">
    <location>
        <begin position="46"/>
        <end position="89"/>
    </location>
</feature>
<feature type="domain" description="EGF-like" evidence="1">
    <location>
        <begin position="1"/>
        <end position="44"/>
    </location>
</feature>
<accession>A0A816YZL6</accession>
<reference evidence="2" key="1">
    <citation type="submission" date="2021-02" db="EMBL/GenBank/DDBJ databases">
        <authorList>
            <person name="Nowell W R."/>
        </authorList>
    </citation>
    <scope>NUCLEOTIDE SEQUENCE</scope>
</reference>
<proteinExistence type="predicted"/>
<dbReference type="InterPro" id="IPR000742">
    <property type="entry name" value="EGF"/>
</dbReference>
<dbReference type="EMBL" id="CAJNRG010015630">
    <property type="protein sequence ID" value="CAF2176347.1"/>
    <property type="molecule type" value="Genomic_DNA"/>
</dbReference>
<evidence type="ECO:0000259" key="1">
    <source>
        <dbReference type="SMART" id="SM00181"/>
    </source>
</evidence>
<dbReference type="AlphaFoldDB" id="A0A816YZL6"/>
<dbReference type="SMART" id="SM00181">
    <property type="entry name" value="EGF"/>
    <property type="match status" value="2"/>
</dbReference>
<evidence type="ECO:0000313" key="2">
    <source>
        <dbReference type="EMBL" id="CAF2176347.1"/>
    </source>
</evidence>
<dbReference type="SUPFAM" id="SSF63829">
    <property type="entry name" value="Calcium-dependent phosphotriesterase"/>
    <property type="match status" value="1"/>
</dbReference>
<dbReference type="Gene3D" id="2.10.25.10">
    <property type="entry name" value="Laminin"/>
    <property type="match status" value="1"/>
</dbReference>
<evidence type="ECO:0000313" key="3">
    <source>
        <dbReference type="Proteomes" id="UP000663887"/>
    </source>
</evidence>